<proteinExistence type="predicted"/>
<evidence type="ECO:0000256" key="2">
    <source>
        <dbReference type="ARBA" id="ARBA00022475"/>
    </source>
</evidence>
<dbReference type="PANTHER" id="PTHR30213:SF1">
    <property type="entry name" value="INNER MEMBRANE PROTEIN YHJD"/>
    <property type="match status" value="1"/>
</dbReference>
<keyword evidence="4 7" id="KW-1133">Transmembrane helix</keyword>
<feature type="transmembrane region" description="Helical" evidence="7">
    <location>
        <begin position="53"/>
        <end position="81"/>
    </location>
</feature>
<comment type="caution">
    <text evidence="8">The sequence shown here is derived from an EMBL/GenBank/DDBJ whole genome shotgun (WGS) entry which is preliminary data.</text>
</comment>
<keyword evidence="3 7" id="KW-0812">Transmembrane</keyword>
<sequence>MTSAASTTDSTTGTDASGTTEPTQLEKLRAKYPWLDHLIRAATRYTEKHGDHYAAAITFFSILALVPLLMVAFAAAAFVLANNQALLTEIQNAITAAVPPGLGDLLNSVIDQAIAQRNAVGIIGLLGALFSGLGWMSNLREALSEQWDQRGEPPSIVKRYGSDLLAMIGLGLAFGLSFAITGVGTGLSTTILEFLGLGDETWARFLFFLAGLVITLAANWLVFLWVIARLPREPVTLRSAVRAALFAAVGFVILQQIMTVYISSVTNSPAGAAFGPIIGLLVFANFVSRFILFVTAWAATLKENEREELPEPAPVIVRPAITVGRTPGPRATAGLLGAGALLGVLGLGLGRTRRDREN</sequence>
<evidence type="ECO:0000256" key="4">
    <source>
        <dbReference type="ARBA" id="ARBA00022989"/>
    </source>
</evidence>
<dbReference type="InterPro" id="IPR017039">
    <property type="entry name" value="Virul_fac_BrkB"/>
</dbReference>
<keyword evidence="9" id="KW-1185">Reference proteome</keyword>
<evidence type="ECO:0000256" key="7">
    <source>
        <dbReference type="SAM" id="Phobius"/>
    </source>
</evidence>
<feature type="compositionally biased region" description="Low complexity" evidence="6">
    <location>
        <begin position="1"/>
        <end position="20"/>
    </location>
</feature>
<evidence type="ECO:0000256" key="1">
    <source>
        <dbReference type="ARBA" id="ARBA00004651"/>
    </source>
</evidence>
<dbReference type="InterPro" id="IPR005274">
    <property type="entry name" value="IM_pro_YhjD"/>
</dbReference>
<evidence type="ECO:0000313" key="8">
    <source>
        <dbReference type="EMBL" id="MFC4834516.1"/>
    </source>
</evidence>
<evidence type="ECO:0000256" key="6">
    <source>
        <dbReference type="SAM" id="MobiDB-lite"/>
    </source>
</evidence>
<dbReference type="NCBIfam" id="TIGR00766">
    <property type="entry name" value="inner membrane protein YhjD"/>
    <property type="match status" value="1"/>
</dbReference>
<feature type="transmembrane region" description="Helical" evidence="7">
    <location>
        <begin position="274"/>
        <end position="299"/>
    </location>
</feature>
<feature type="transmembrane region" description="Helical" evidence="7">
    <location>
        <begin position="119"/>
        <end position="139"/>
    </location>
</feature>
<name>A0ABV9RMG5_9PSEU</name>
<feature type="transmembrane region" description="Helical" evidence="7">
    <location>
        <begin position="160"/>
        <end position="185"/>
    </location>
</feature>
<keyword evidence="5 7" id="KW-0472">Membrane</keyword>
<organism evidence="8 9">
    <name type="scientific">Actinomycetospora chibensis</name>
    <dbReference type="NCBI Taxonomy" id="663606"/>
    <lineage>
        <taxon>Bacteria</taxon>
        <taxon>Bacillati</taxon>
        <taxon>Actinomycetota</taxon>
        <taxon>Actinomycetes</taxon>
        <taxon>Pseudonocardiales</taxon>
        <taxon>Pseudonocardiaceae</taxon>
        <taxon>Actinomycetospora</taxon>
    </lineage>
</organism>
<dbReference type="NCBIfam" id="TIGR00765">
    <property type="entry name" value="yihY_not_rbn"/>
    <property type="match status" value="1"/>
</dbReference>
<feature type="transmembrane region" description="Helical" evidence="7">
    <location>
        <begin position="205"/>
        <end position="228"/>
    </location>
</feature>
<evidence type="ECO:0000256" key="3">
    <source>
        <dbReference type="ARBA" id="ARBA00022692"/>
    </source>
</evidence>
<dbReference type="RefSeq" id="WP_274190650.1">
    <property type="nucleotide sequence ID" value="NZ_BAABHN010000039.1"/>
</dbReference>
<feature type="transmembrane region" description="Helical" evidence="7">
    <location>
        <begin position="240"/>
        <end position="262"/>
    </location>
</feature>
<feature type="region of interest" description="Disordered" evidence="6">
    <location>
        <begin position="1"/>
        <end position="22"/>
    </location>
</feature>
<evidence type="ECO:0000256" key="5">
    <source>
        <dbReference type="ARBA" id="ARBA00023136"/>
    </source>
</evidence>
<reference evidence="9" key="1">
    <citation type="journal article" date="2019" name="Int. J. Syst. Evol. Microbiol.">
        <title>The Global Catalogue of Microorganisms (GCM) 10K type strain sequencing project: providing services to taxonomists for standard genome sequencing and annotation.</title>
        <authorList>
            <consortium name="The Broad Institute Genomics Platform"/>
            <consortium name="The Broad Institute Genome Sequencing Center for Infectious Disease"/>
            <person name="Wu L."/>
            <person name="Ma J."/>
        </authorList>
    </citation>
    <scope>NUCLEOTIDE SEQUENCE [LARGE SCALE GENOMIC DNA]</scope>
    <source>
        <strain evidence="9">CCUG 50347</strain>
    </source>
</reference>
<gene>
    <name evidence="8" type="primary">yhjD</name>
    <name evidence="8" type="ORF">ACFPEL_19035</name>
</gene>
<dbReference type="Pfam" id="PF03631">
    <property type="entry name" value="Virul_fac_BrkB"/>
    <property type="match status" value="1"/>
</dbReference>
<dbReference type="PANTHER" id="PTHR30213">
    <property type="entry name" value="INNER MEMBRANE PROTEIN YHJD"/>
    <property type="match status" value="1"/>
</dbReference>
<dbReference type="Proteomes" id="UP001595909">
    <property type="component" value="Unassembled WGS sequence"/>
</dbReference>
<evidence type="ECO:0000313" key="9">
    <source>
        <dbReference type="Proteomes" id="UP001595909"/>
    </source>
</evidence>
<accession>A0ABV9RMG5</accession>
<protein>
    <submittedName>
        <fullName evidence="8">Inner membrane protein YhjD</fullName>
    </submittedName>
</protein>
<keyword evidence="2" id="KW-1003">Cell membrane</keyword>
<comment type="subcellular location">
    <subcellularLocation>
        <location evidence="1">Cell membrane</location>
        <topology evidence="1">Multi-pass membrane protein</topology>
    </subcellularLocation>
</comment>
<dbReference type="EMBL" id="JBHSIM010000039">
    <property type="protein sequence ID" value="MFC4834516.1"/>
    <property type="molecule type" value="Genomic_DNA"/>
</dbReference>